<evidence type="ECO:0008006" key="5">
    <source>
        <dbReference type="Google" id="ProtNLM"/>
    </source>
</evidence>
<protein>
    <recommendedName>
        <fullName evidence="5">Major facilitator superfamily domain-containing protein 12</fullName>
    </recommendedName>
</protein>
<feature type="transmembrane region" description="Helical" evidence="2">
    <location>
        <begin position="190"/>
        <end position="214"/>
    </location>
</feature>
<feature type="transmembrane region" description="Helical" evidence="2">
    <location>
        <begin position="360"/>
        <end position="381"/>
    </location>
</feature>
<feature type="transmembrane region" description="Helical" evidence="2">
    <location>
        <begin position="387"/>
        <end position="409"/>
    </location>
</feature>
<proteinExistence type="inferred from homology"/>
<keyword evidence="2" id="KW-0812">Transmembrane</keyword>
<evidence type="ECO:0000256" key="2">
    <source>
        <dbReference type="SAM" id="Phobius"/>
    </source>
</evidence>
<dbReference type="InterPro" id="IPR036259">
    <property type="entry name" value="MFS_trans_sf"/>
</dbReference>
<accession>A0A238C084</accession>
<dbReference type="CDD" id="cd17491">
    <property type="entry name" value="MFS_MFSD12"/>
    <property type="match status" value="1"/>
</dbReference>
<feature type="transmembrane region" description="Helical" evidence="2">
    <location>
        <begin position="113"/>
        <end position="133"/>
    </location>
</feature>
<sequence>MESNEERNSEETVSTTSDVCGQVENADTSNELNSCKVLGYGIGHFYNDLCASMWFTYLLLFLEKVIMMRNSVAGLIMLIGQTTDALSTAFIGVLSDSTSVPFCFRHCGQRKSWHALGTVLVTFSFAFVYNKCFMCDQLTTDWELFAWYAPYVIVFQIGWAAVQISHLALLPELTYDESRRTTMNSVRLFLINWHGFAVVANLIIFAVLSVLLYLDDSGSAVSPRDLRHFNIITGMVIVLGLVTGIIFYTIIKEPSRNGHNIVSASSRYQFGILYAFKSSLLKWMCRFQFYQVGMLYVLCRLYINISQVYFPFYITHLPNLSKKYIAILPMASYCSSLVISSLICLPFINRRCSLEVNFCIFYNLALFGCLCGISNCLVIQFDTYFPVYINAVLLGAAQAVLLITSLSTVAKLIRQDTGSGAFVYGVLSSMDKISNGIVLQMIELFSPSSCMTRDSAVDCTSFYRMVVVVAPISCLLIAFFVLLSLIISEKWNSLSLSSRDVSPILEDDSLSNLNSNQQSYR</sequence>
<feature type="transmembrane region" description="Helical" evidence="2">
    <location>
        <begin position="226"/>
        <end position="248"/>
    </location>
</feature>
<dbReference type="GO" id="GO:0005886">
    <property type="term" value="C:plasma membrane"/>
    <property type="evidence" value="ECO:0007669"/>
    <property type="project" value="TreeGrafter"/>
</dbReference>
<keyword evidence="4" id="KW-1185">Reference proteome</keyword>
<keyword evidence="2" id="KW-0472">Membrane</keyword>
<dbReference type="GO" id="GO:0015293">
    <property type="term" value="F:symporter activity"/>
    <property type="evidence" value="ECO:0007669"/>
    <property type="project" value="InterPro"/>
</dbReference>
<dbReference type="Gene3D" id="1.20.1250.20">
    <property type="entry name" value="MFS general substrate transporter like domains"/>
    <property type="match status" value="1"/>
</dbReference>
<dbReference type="AlphaFoldDB" id="A0A238C084"/>
<name>A0A238C084_9BILA</name>
<feature type="transmembrane region" description="Helical" evidence="2">
    <location>
        <begin position="292"/>
        <end position="312"/>
    </location>
</feature>
<evidence type="ECO:0000256" key="1">
    <source>
        <dbReference type="ARBA" id="ARBA00008335"/>
    </source>
</evidence>
<dbReference type="GO" id="GO:0008643">
    <property type="term" value="P:carbohydrate transport"/>
    <property type="evidence" value="ECO:0007669"/>
    <property type="project" value="InterPro"/>
</dbReference>
<dbReference type="Pfam" id="PF13347">
    <property type="entry name" value="MFS_2"/>
    <property type="match status" value="1"/>
</dbReference>
<organism evidence="3 4">
    <name type="scientific">Onchocerca flexuosa</name>
    <dbReference type="NCBI Taxonomy" id="387005"/>
    <lineage>
        <taxon>Eukaryota</taxon>
        <taxon>Metazoa</taxon>
        <taxon>Ecdysozoa</taxon>
        <taxon>Nematoda</taxon>
        <taxon>Chromadorea</taxon>
        <taxon>Rhabditida</taxon>
        <taxon>Spirurina</taxon>
        <taxon>Spiruromorpha</taxon>
        <taxon>Filarioidea</taxon>
        <taxon>Onchocercidae</taxon>
        <taxon>Onchocerca</taxon>
    </lineage>
</organism>
<evidence type="ECO:0000313" key="3">
    <source>
        <dbReference type="EMBL" id="OZC10764.1"/>
    </source>
</evidence>
<feature type="transmembrane region" description="Helical" evidence="2">
    <location>
        <begin position="324"/>
        <end position="348"/>
    </location>
</feature>
<comment type="similarity">
    <text evidence="1">Belongs to the major facilitator superfamily.</text>
</comment>
<dbReference type="PANTHER" id="PTHR11328">
    <property type="entry name" value="MAJOR FACILITATOR SUPERFAMILY DOMAIN-CONTAINING PROTEIN"/>
    <property type="match status" value="1"/>
</dbReference>
<gene>
    <name evidence="3" type="ORF">X798_02187</name>
</gene>
<evidence type="ECO:0000313" key="4">
    <source>
        <dbReference type="Proteomes" id="UP000242913"/>
    </source>
</evidence>
<dbReference type="Proteomes" id="UP000242913">
    <property type="component" value="Unassembled WGS sequence"/>
</dbReference>
<dbReference type="EMBL" id="KZ269984">
    <property type="protein sequence ID" value="OZC10764.1"/>
    <property type="molecule type" value="Genomic_DNA"/>
</dbReference>
<reference evidence="3 4" key="1">
    <citation type="submission" date="2015-12" db="EMBL/GenBank/DDBJ databases">
        <title>Draft genome of the nematode, Onchocerca flexuosa.</title>
        <authorList>
            <person name="Mitreva M."/>
        </authorList>
    </citation>
    <scope>NUCLEOTIDE SEQUENCE [LARGE SCALE GENOMIC DNA]</scope>
    <source>
        <strain evidence="3">Red Deer</strain>
    </source>
</reference>
<feature type="transmembrane region" description="Helical" evidence="2">
    <location>
        <begin position="37"/>
        <end position="60"/>
    </location>
</feature>
<feature type="transmembrane region" description="Helical" evidence="2">
    <location>
        <begin position="145"/>
        <end position="170"/>
    </location>
</feature>
<dbReference type="PANTHER" id="PTHR11328:SF28">
    <property type="entry name" value="MAJOR FACILITATOR SUPERFAMILY DOMAIN-CONTAINING PROTEIN 12"/>
    <property type="match status" value="1"/>
</dbReference>
<keyword evidence="2" id="KW-1133">Transmembrane helix</keyword>
<dbReference type="InterPro" id="IPR039672">
    <property type="entry name" value="MFS_2"/>
</dbReference>
<dbReference type="OrthoDB" id="1730117at2759"/>
<dbReference type="SUPFAM" id="SSF103473">
    <property type="entry name" value="MFS general substrate transporter"/>
    <property type="match status" value="1"/>
</dbReference>
<feature type="transmembrane region" description="Helical" evidence="2">
    <location>
        <begin position="462"/>
        <end position="487"/>
    </location>
</feature>